<dbReference type="RefSeq" id="WP_182554390.1">
    <property type="nucleotide sequence ID" value="NZ_BPRF01000012.1"/>
</dbReference>
<evidence type="ECO:0000313" key="2">
    <source>
        <dbReference type="EMBL" id="MBA8912276.1"/>
    </source>
</evidence>
<feature type="compositionally biased region" description="Low complexity" evidence="1">
    <location>
        <begin position="96"/>
        <end position="106"/>
    </location>
</feature>
<feature type="compositionally biased region" description="Gly residues" evidence="1">
    <location>
        <begin position="112"/>
        <end position="126"/>
    </location>
</feature>
<organism evidence="2 3">
    <name type="scientific">Methylorubrum thiocyanatum</name>
    <dbReference type="NCBI Taxonomy" id="47958"/>
    <lineage>
        <taxon>Bacteria</taxon>
        <taxon>Pseudomonadati</taxon>
        <taxon>Pseudomonadota</taxon>
        <taxon>Alphaproteobacteria</taxon>
        <taxon>Hyphomicrobiales</taxon>
        <taxon>Methylobacteriaceae</taxon>
        <taxon>Methylorubrum</taxon>
    </lineage>
</organism>
<reference evidence="2 3" key="1">
    <citation type="submission" date="2020-08" db="EMBL/GenBank/DDBJ databases">
        <title>Genomic Encyclopedia of Type Strains, Phase IV (KMG-IV): sequencing the most valuable type-strain genomes for metagenomic binning, comparative biology and taxonomic classification.</title>
        <authorList>
            <person name="Goeker M."/>
        </authorList>
    </citation>
    <scope>NUCLEOTIDE SEQUENCE [LARGE SCALE GENOMIC DNA]</scope>
    <source>
        <strain evidence="2 3">DSM 11490</strain>
    </source>
</reference>
<gene>
    <name evidence="2" type="ORF">HNR51_001344</name>
</gene>
<name>A0AA40S0H1_9HYPH</name>
<accession>A0AA40S0H1</accession>
<protein>
    <submittedName>
        <fullName evidence="2">Multidrug resistance efflux pump</fullName>
    </submittedName>
</protein>
<sequence>MASSGDNSQVDVDVVLDDTALNTGLQRAAQYIRATVQSARALQDQFAGTVRTVEPLLASVTKLRTELAASRTGGDLQAGLRDQLRQAETDLRAATTALTAARQAASAPPPASGGGAGGTPPGGFPGGIPPGADGG</sequence>
<evidence type="ECO:0000313" key="3">
    <source>
        <dbReference type="Proteomes" id="UP000543554"/>
    </source>
</evidence>
<dbReference type="AlphaFoldDB" id="A0AA40S0H1"/>
<feature type="region of interest" description="Disordered" evidence="1">
    <location>
        <begin position="96"/>
        <end position="135"/>
    </location>
</feature>
<dbReference type="Proteomes" id="UP000543554">
    <property type="component" value="Unassembled WGS sequence"/>
</dbReference>
<dbReference type="EMBL" id="JACJIB010000002">
    <property type="protein sequence ID" value="MBA8912276.1"/>
    <property type="molecule type" value="Genomic_DNA"/>
</dbReference>
<proteinExistence type="predicted"/>
<evidence type="ECO:0000256" key="1">
    <source>
        <dbReference type="SAM" id="MobiDB-lite"/>
    </source>
</evidence>
<comment type="caution">
    <text evidence="2">The sequence shown here is derived from an EMBL/GenBank/DDBJ whole genome shotgun (WGS) entry which is preliminary data.</text>
</comment>
<keyword evidence="3" id="KW-1185">Reference proteome</keyword>